<gene>
    <name evidence="2" type="ORF">HMPREF1325_0303</name>
</gene>
<reference evidence="2 3" key="1">
    <citation type="submission" date="2013-08" db="EMBL/GenBank/DDBJ databases">
        <authorList>
            <person name="Durkin A.S."/>
            <person name="Haft D.R."/>
            <person name="McCorrison J."/>
            <person name="Torralba M."/>
            <person name="Gillis M."/>
            <person name="Haft D.H."/>
            <person name="Methe B."/>
            <person name="Sutton G."/>
            <person name="Nelson K.E."/>
        </authorList>
    </citation>
    <scope>NUCLEOTIDE SEQUENCE [LARGE SCALE GENOMIC DNA]</scope>
    <source>
        <strain evidence="2 3">VPI DR56BR1116</strain>
    </source>
</reference>
<evidence type="ECO:0000313" key="2">
    <source>
        <dbReference type="EMBL" id="ERF60624.1"/>
    </source>
</evidence>
<dbReference type="AlphaFoldDB" id="U1GVN8"/>
<sequence length="49" mass="5583">MKKRRVFSQHENSLRSEREGANSRSAKSAHPCAVLFLKNASGMKYDVLF</sequence>
<organism evidence="2 3">
    <name type="scientific">Treponema socranskii subsp. socranskii VPI DR56BR1116 = ATCC 35536</name>
    <dbReference type="NCBI Taxonomy" id="1125725"/>
    <lineage>
        <taxon>Bacteria</taxon>
        <taxon>Pseudomonadati</taxon>
        <taxon>Spirochaetota</taxon>
        <taxon>Spirochaetia</taxon>
        <taxon>Spirochaetales</taxon>
        <taxon>Treponemataceae</taxon>
        <taxon>Treponema</taxon>
    </lineage>
</organism>
<evidence type="ECO:0000256" key="1">
    <source>
        <dbReference type="SAM" id="MobiDB-lite"/>
    </source>
</evidence>
<accession>U1GVN8</accession>
<protein>
    <submittedName>
        <fullName evidence="2">Uncharacterized protein</fullName>
    </submittedName>
</protein>
<dbReference type="EMBL" id="AUZJ01000037">
    <property type="protein sequence ID" value="ERF60624.1"/>
    <property type="molecule type" value="Genomic_DNA"/>
</dbReference>
<feature type="region of interest" description="Disordered" evidence="1">
    <location>
        <begin position="1"/>
        <end position="27"/>
    </location>
</feature>
<comment type="caution">
    <text evidence="2">The sequence shown here is derived from an EMBL/GenBank/DDBJ whole genome shotgun (WGS) entry which is preliminary data.</text>
</comment>
<dbReference type="PATRIC" id="fig|1125725.3.peg.1408"/>
<feature type="compositionally biased region" description="Basic and acidic residues" evidence="1">
    <location>
        <begin position="12"/>
        <end position="21"/>
    </location>
</feature>
<name>U1GVN8_TRESO</name>
<evidence type="ECO:0000313" key="3">
    <source>
        <dbReference type="Proteomes" id="UP000016412"/>
    </source>
</evidence>
<dbReference type="Proteomes" id="UP000016412">
    <property type="component" value="Unassembled WGS sequence"/>
</dbReference>
<proteinExistence type="predicted"/>